<feature type="compositionally biased region" description="Polar residues" evidence="1">
    <location>
        <begin position="33"/>
        <end position="51"/>
    </location>
</feature>
<evidence type="ECO:0000313" key="3">
    <source>
        <dbReference type="WBParaSite" id="ALUE_0000163001-mRNA-1"/>
    </source>
</evidence>
<keyword evidence="2" id="KW-1185">Reference proteome</keyword>
<dbReference type="Proteomes" id="UP000036681">
    <property type="component" value="Unplaced"/>
</dbReference>
<dbReference type="WBParaSite" id="ALUE_0000163001-mRNA-1">
    <property type="protein sequence ID" value="ALUE_0000163001-mRNA-1"/>
    <property type="gene ID" value="ALUE_0000163001"/>
</dbReference>
<name>A0A0M3HJD5_ASCLU</name>
<reference evidence="3" key="1">
    <citation type="submission" date="2017-02" db="UniProtKB">
        <authorList>
            <consortium name="WormBaseParasite"/>
        </authorList>
    </citation>
    <scope>IDENTIFICATION</scope>
</reference>
<organism evidence="2 3">
    <name type="scientific">Ascaris lumbricoides</name>
    <name type="common">Giant roundworm</name>
    <dbReference type="NCBI Taxonomy" id="6252"/>
    <lineage>
        <taxon>Eukaryota</taxon>
        <taxon>Metazoa</taxon>
        <taxon>Ecdysozoa</taxon>
        <taxon>Nematoda</taxon>
        <taxon>Chromadorea</taxon>
        <taxon>Rhabditida</taxon>
        <taxon>Spirurina</taxon>
        <taxon>Ascaridomorpha</taxon>
        <taxon>Ascaridoidea</taxon>
        <taxon>Ascarididae</taxon>
        <taxon>Ascaris</taxon>
    </lineage>
</organism>
<feature type="region of interest" description="Disordered" evidence="1">
    <location>
        <begin position="30"/>
        <end position="51"/>
    </location>
</feature>
<evidence type="ECO:0000313" key="2">
    <source>
        <dbReference type="Proteomes" id="UP000036681"/>
    </source>
</evidence>
<feature type="region of interest" description="Disordered" evidence="1">
    <location>
        <begin position="66"/>
        <end position="87"/>
    </location>
</feature>
<dbReference type="AlphaFoldDB" id="A0A0M3HJD5"/>
<sequence>MFCLGHIADAWTRQRSLMALRHAYETAVGMDPSKTQDAQLSSGHPDSDPQSCSVLPDLVKGIETRATAEEENVTVEESDDERSQSSVKFFGDPQTEWISALRCGNAIFCRL</sequence>
<accession>A0A0M3HJD5</accession>
<evidence type="ECO:0000256" key="1">
    <source>
        <dbReference type="SAM" id="MobiDB-lite"/>
    </source>
</evidence>
<protein>
    <submittedName>
        <fullName evidence="3">Pecanex-like protein</fullName>
    </submittedName>
</protein>
<proteinExistence type="predicted"/>
<feature type="compositionally biased region" description="Acidic residues" evidence="1">
    <location>
        <begin position="69"/>
        <end position="80"/>
    </location>
</feature>